<feature type="region of interest" description="Disordered" evidence="1">
    <location>
        <begin position="738"/>
        <end position="774"/>
    </location>
</feature>
<dbReference type="AlphaFoldDB" id="A0A8S1AQ96"/>
<comment type="caution">
    <text evidence="2">The sequence shown here is derived from an EMBL/GenBank/DDBJ whole genome shotgun (WGS) entry which is preliminary data.</text>
</comment>
<reference evidence="2 3" key="1">
    <citation type="submission" date="2020-04" db="EMBL/GenBank/DDBJ databases">
        <authorList>
            <person name="Wallbank WR R."/>
            <person name="Pardo Diaz C."/>
            <person name="Kozak K."/>
            <person name="Martin S."/>
            <person name="Jiggins C."/>
            <person name="Moest M."/>
            <person name="Warren A I."/>
            <person name="Byers J.R.P. K."/>
            <person name="Montejo-Kovacevich G."/>
            <person name="Yen C E."/>
        </authorList>
    </citation>
    <scope>NUCLEOTIDE SEQUENCE [LARGE SCALE GENOMIC DNA]</scope>
</reference>
<feature type="compositionally biased region" description="Basic and acidic residues" evidence="1">
    <location>
        <begin position="417"/>
        <end position="428"/>
    </location>
</feature>
<feature type="compositionally biased region" description="Polar residues" evidence="1">
    <location>
        <begin position="247"/>
        <end position="259"/>
    </location>
</feature>
<feature type="region of interest" description="Disordered" evidence="1">
    <location>
        <begin position="240"/>
        <end position="272"/>
    </location>
</feature>
<evidence type="ECO:0000256" key="1">
    <source>
        <dbReference type="SAM" id="MobiDB-lite"/>
    </source>
</evidence>
<sequence>MATRSGKTYQEPKRSRRRNIIKETGTTTPPNGKYMDNNLDLSSISNRDLRSRRSSVKNSTFDKSDVSVTKTSLDSATDSNWIVSDLTSKVNGTKSYVNTSSNEIIKPDTPRSTEKKRQHLNNSDISTKKLRKTKSHISDSIHNTSDQVINVTYEKDIDAMEVINNKEVSTNANGKTVEWSGAGLDIDTENDLNCLNVGKTLRHKKKKVKGKKKKQKGKLKEKTEEPSDNVKILNNTIEKDNIAEGTSPRNKIDANNSKTNTEKDMDPNDSNKILRSRKSSIKDTTFDKEDKVMDTTYEKDEKINITFDKDSECVNVSGGNFKENISITASDKNDKSNETFEIDTSRTTDTLQKTQKKRMSSRTDVSLNKSRTSIQNLSKDIFEKDKSVLASPATKRMCLRRQTIDIINSPAKKLDTTFEKESKLETGTKRTSHRLSEVPSLDKLNVTFDKEDMKDNHQNSKSSLISSDNSSISRVSITSDESTEHIVNTTPLLIESSMDETHGNKSPEERPKEVLPPLTPLKREGTFTKEAPEVELPLTPGKRESDIMPAAGCTPYHVSKSSQKKPMLNVTRSIEKRLSVDPGHRMTRVMFCSPIDNPTSVAYEKRKIIKSNLKGSNKSFVFDETSSVTRPARKRSYTQNDADDARTKRSCLAEDLQQSVDRLSRPRTPTTTSKLGETTPKKSNTPYKSKSETKPARTRLPNFAILHQKQFEKMESLGECQERKAKRAKQMLTPSALKITLEKISPKNNADSEKPTTKETTKPKDKTEISSKKPLTFESIKPGFTRFGFRLNLDVNPFSIPPKTDKPKDKLSGTAPKPSLTGATSKLREPSDRREAAKQTVMREKSFVEKRKVNRSENRTFIKGVRTNRRFELQMKLRNID</sequence>
<evidence type="ECO:0000313" key="2">
    <source>
        <dbReference type="EMBL" id="CAB3248625.1"/>
    </source>
</evidence>
<feature type="compositionally biased region" description="Low complexity" evidence="1">
    <location>
        <begin position="460"/>
        <end position="472"/>
    </location>
</feature>
<name>A0A8S1AQ96_ARCPL</name>
<feature type="compositionally biased region" description="Basic and acidic residues" evidence="1">
    <location>
        <begin position="740"/>
        <end position="771"/>
    </location>
</feature>
<feature type="compositionally biased region" description="Basic and acidic residues" evidence="1">
    <location>
        <begin position="105"/>
        <end position="115"/>
    </location>
</feature>
<feature type="region of interest" description="Disordered" evidence="1">
    <location>
        <begin position="1"/>
        <end position="64"/>
    </location>
</feature>
<feature type="region of interest" description="Disordered" evidence="1">
    <location>
        <begin position="205"/>
        <end position="226"/>
    </location>
</feature>
<feature type="region of interest" description="Disordered" evidence="1">
    <location>
        <begin position="417"/>
        <end position="437"/>
    </location>
</feature>
<feature type="region of interest" description="Disordered" evidence="1">
    <location>
        <begin position="799"/>
        <end position="851"/>
    </location>
</feature>
<feature type="region of interest" description="Disordered" evidence="1">
    <location>
        <begin position="101"/>
        <end position="139"/>
    </location>
</feature>
<evidence type="ECO:0000313" key="3">
    <source>
        <dbReference type="Proteomes" id="UP000494106"/>
    </source>
</evidence>
<proteinExistence type="predicted"/>
<organism evidence="2 3">
    <name type="scientific">Arctia plantaginis</name>
    <name type="common">Wood tiger moth</name>
    <name type="synonym">Phalaena plantaginis</name>
    <dbReference type="NCBI Taxonomy" id="874455"/>
    <lineage>
        <taxon>Eukaryota</taxon>
        <taxon>Metazoa</taxon>
        <taxon>Ecdysozoa</taxon>
        <taxon>Arthropoda</taxon>
        <taxon>Hexapoda</taxon>
        <taxon>Insecta</taxon>
        <taxon>Pterygota</taxon>
        <taxon>Neoptera</taxon>
        <taxon>Endopterygota</taxon>
        <taxon>Lepidoptera</taxon>
        <taxon>Glossata</taxon>
        <taxon>Ditrysia</taxon>
        <taxon>Noctuoidea</taxon>
        <taxon>Erebidae</taxon>
        <taxon>Arctiinae</taxon>
        <taxon>Arctia</taxon>
    </lineage>
</organism>
<keyword evidence="3" id="KW-1185">Reference proteome</keyword>
<dbReference type="EMBL" id="CADEBC010000535">
    <property type="protein sequence ID" value="CAB3248625.1"/>
    <property type="molecule type" value="Genomic_DNA"/>
</dbReference>
<feature type="compositionally biased region" description="Basic and acidic residues" evidence="1">
    <location>
        <begin position="499"/>
        <end position="513"/>
    </location>
</feature>
<feature type="compositionally biased region" description="Basic residues" evidence="1">
    <location>
        <begin position="205"/>
        <end position="217"/>
    </location>
</feature>
<dbReference type="OrthoDB" id="6614499at2759"/>
<dbReference type="Proteomes" id="UP000494106">
    <property type="component" value="Unassembled WGS sequence"/>
</dbReference>
<feature type="region of interest" description="Disordered" evidence="1">
    <location>
        <begin position="497"/>
        <end position="520"/>
    </location>
</feature>
<gene>
    <name evidence="2" type="ORF">APLA_LOCUS11796</name>
</gene>
<feature type="region of interest" description="Disordered" evidence="1">
    <location>
        <begin position="624"/>
        <end position="702"/>
    </location>
</feature>
<feature type="region of interest" description="Disordered" evidence="1">
    <location>
        <begin position="452"/>
        <end position="472"/>
    </location>
</feature>
<protein>
    <submittedName>
        <fullName evidence="2">Uncharacterized protein</fullName>
    </submittedName>
</protein>
<feature type="compositionally biased region" description="Basic and acidic residues" evidence="1">
    <location>
        <begin position="826"/>
        <end position="851"/>
    </location>
</feature>
<accession>A0A8S1AQ96</accession>